<evidence type="ECO:0000256" key="2">
    <source>
        <dbReference type="ARBA" id="ARBA00005510"/>
    </source>
</evidence>
<comment type="similarity">
    <text evidence="2">Belongs to the bHLH protein family.</text>
</comment>
<evidence type="ECO:0000313" key="10">
    <source>
        <dbReference type="EMBL" id="JAT47472.1"/>
    </source>
</evidence>
<organism evidence="10">
    <name type="scientific">Anthurium amnicola</name>
    <dbReference type="NCBI Taxonomy" id="1678845"/>
    <lineage>
        <taxon>Eukaryota</taxon>
        <taxon>Viridiplantae</taxon>
        <taxon>Streptophyta</taxon>
        <taxon>Embryophyta</taxon>
        <taxon>Tracheophyta</taxon>
        <taxon>Spermatophyta</taxon>
        <taxon>Magnoliopsida</taxon>
        <taxon>Liliopsida</taxon>
        <taxon>Araceae</taxon>
        <taxon>Pothoideae</taxon>
        <taxon>Potheae</taxon>
        <taxon>Anthurium</taxon>
    </lineage>
</organism>
<name>A0A1D1XYK4_9ARAE</name>
<feature type="domain" description="BHLH" evidence="9">
    <location>
        <begin position="328"/>
        <end position="377"/>
    </location>
</feature>
<dbReference type="PROSITE" id="PS50888">
    <property type="entry name" value="BHLH"/>
    <property type="match status" value="1"/>
</dbReference>
<protein>
    <submittedName>
        <fullName evidence="10">Transcription factor bHLH123</fullName>
    </submittedName>
</protein>
<evidence type="ECO:0000256" key="8">
    <source>
        <dbReference type="SAM" id="MobiDB-lite"/>
    </source>
</evidence>
<keyword evidence="5" id="KW-0238">DNA-binding</keyword>
<dbReference type="Gene3D" id="4.10.280.10">
    <property type="entry name" value="Helix-loop-helix DNA-binding domain"/>
    <property type="match status" value="1"/>
</dbReference>
<dbReference type="InterPro" id="IPR045239">
    <property type="entry name" value="bHLH95_bHLH"/>
</dbReference>
<evidence type="ECO:0000256" key="1">
    <source>
        <dbReference type="ARBA" id="ARBA00004123"/>
    </source>
</evidence>
<dbReference type="GO" id="GO:0005634">
    <property type="term" value="C:nucleus"/>
    <property type="evidence" value="ECO:0007669"/>
    <property type="project" value="UniProtKB-SubCell"/>
</dbReference>
<dbReference type="GO" id="GO:0000978">
    <property type="term" value="F:RNA polymerase II cis-regulatory region sequence-specific DNA binding"/>
    <property type="evidence" value="ECO:0007669"/>
    <property type="project" value="TreeGrafter"/>
</dbReference>
<dbReference type="InterPro" id="IPR011598">
    <property type="entry name" value="bHLH_dom"/>
</dbReference>
<evidence type="ECO:0000256" key="4">
    <source>
        <dbReference type="ARBA" id="ARBA00023015"/>
    </source>
</evidence>
<dbReference type="CDD" id="cd11393">
    <property type="entry name" value="bHLH_AtbHLH_like"/>
    <property type="match status" value="1"/>
</dbReference>
<comment type="subunit">
    <text evidence="3">Homodimer.</text>
</comment>
<dbReference type="FunFam" id="4.10.280.10:FF:000032">
    <property type="entry name" value="Transcription factor bHLH123 family"/>
    <property type="match status" value="1"/>
</dbReference>
<evidence type="ECO:0000259" key="9">
    <source>
        <dbReference type="PROSITE" id="PS50888"/>
    </source>
</evidence>
<comment type="subcellular location">
    <subcellularLocation>
        <location evidence="1">Nucleus</location>
    </subcellularLocation>
</comment>
<evidence type="ECO:0000256" key="5">
    <source>
        <dbReference type="ARBA" id="ARBA00023125"/>
    </source>
</evidence>
<accession>A0A1D1XYK4</accession>
<dbReference type="PANTHER" id="PTHR16223:SF238">
    <property type="entry name" value="TRANSCRIPTION FACTOR BHLH114"/>
    <property type="match status" value="1"/>
</dbReference>
<dbReference type="GO" id="GO:0000981">
    <property type="term" value="F:DNA-binding transcription factor activity, RNA polymerase II-specific"/>
    <property type="evidence" value="ECO:0007669"/>
    <property type="project" value="TreeGrafter"/>
</dbReference>
<proteinExistence type="inferred from homology"/>
<dbReference type="SUPFAM" id="SSF47459">
    <property type="entry name" value="HLH, helix-loop-helix DNA-binding domain"/>
    <property type="match status" value="1"/>
</dbReference>
<keyword evidence="4" id="KW-0805">Transcription regulation</keyword>
<dbReference type="InterPro" id="IPR036638">
    <property type="entry name" value="HLH_DNA-bd_sf"/>
</dbReference>
<evidence type="ECO:0000256" key="3">
    <source>
        <dbReference type="ARBA" id="ARBA00011738"/>
    </source>
</evidence>
<feature type="region of interest" description="Disordered" evidence="8">
    <location>
        <begin position="56"/>
        <end position="93"/>
    </location>
</feature>
<evidence type="ECO:0000256" key="7">
    <source>
        <dbReference type="ARBA" id="ARBA00023242"/>
    </source>
</evidence>
<dbReference type="PANTHER" id="PTHR16223">
    <property type="entry name" value="TRANSCRIPTION FACTOR BHLH83-RELATED"/>
    <property type="match status" value="1"/>
</dbReference>
<sequence length="448" mass="48483">MGEEFHTSVCSGSWWNAEATRGGFDVLPPPSTSAAASCSVAVGDMGTFRWTTEMLESKASPGEGSSPSASASGGSTVTFHGTPMIRASGPTASDGFQLEPTLVPVVGSGLPCSSMDWNQVNFLRSNRRVEGGFHANIPHDHLCSRAYLSQEDSMESDKAHTGVGHSGFLFRDFNQGFMADQRPRLSSGDVADDGFRGISFASTTLHGLIDQEMKPQTSSIDTCSTNLMSPRFPRFLKASPPKQQPPHGHLQFSNNTPFWNATGNSVRTAFGSSAQTHELLTQEYFEGKPHHSNTKGKYCNSEGTRDATSAATAAKKSVNEPTLKKARIEAPSPLPTFKVRKEKLGDRITALQQLVSPFGKTDTASVLHEAIEYIKFLHDQVGVLSSPYMKNGSAMQYQQISDESKDSDGPKPDLKTRGLCLVPISFTLPVVNEPTTDFWTPTFGGTYR</sequence>
<keyword evidence="6" id="KW-0804">Transcription</keyword>
<dbReference type="AlphaFoldDB" id="A0A1D1XYK4"/>
<dbReference type="EMBL" id="GDJX01020464">
    <property type="protein sequence ID" value="JAT47472.1"/>
    <property type="molecule type" value="Transcribed_RNA"/>
</dbReference>
<dbReference type="InterPro" id="IPR045843">
    <property type="entry name" value="IND-like"/>
</dbReference>
<feature type="compositionally biased region" description="Low complexity" evidence="8">
    <location>
        <begin position="57"/>
        <end position="75"/>
    </location>
</feature>
<keyword evidence="7" id="KW-0539">Nucleus</keyword>
<gene>
    <name evidence="10" type="primary">BHLH123_0</name>
    <name evidence="10" type="ORF">g.67881</name>
</gene>
<dbReference type="GO" id="GO:0046983">
    <property type="term" value="F:protein dimerization activity"/>
    <property type="evidence" value="ECO:0007669"/>
    <property type="project" value="InterPro"/>
</dbReference>
<evidence type="ECO:0000256" key="6">
    <source>
        <dbReference type="ARBA" id="ARBA00023163"/>
    </source>
</evidence>
<reference evidence="10" key="1">
    <citation type="submission" date="2015-07" db="EMBL/GenBank/DDBJ databases">
        <title>Transcriptome Assembly of Anthurium amnicola.</title>
        <authorList>
            <person name="Suzuki J."/>
        </authorList>
    </citation>
    <scope>NUCLEOTIDE SEQUENCE</scope>
</reference>